<evidence type="ECO:0000313" key="1">
    <source>
        <dbReference type="EMBL" id="KAH0616381.1"/>
    </source>
</evidence>
<name>A0ABQ7SG88_PHRPL</name>
<dbReference type="Gene3D" id="1.25.10.10">
    <property type="entry name" value="Leucine-rich Repeat Variant"/>
    <property type="match status" value="1"/>
</dbReference>
<accession>A0ABQ7SG88</accession>
<protein>
    <submittedName>
        <fullName evidence="1">Uncharacterized protein</fullName>
    </submittedName>
</protein>
<organism evidence="1 2">
    <name type="scientific">Phrynosoma platyrhinos</name>
    <name type="common">Desert horned lizard</name>
    <dbReference type="NCBI Taxonomy" id="52577"/>
    <lineage>
        <taxon>Eukaryota</taxon>
        <taxon>Metazoa</taxon>
        <taxon>Chordata</taxon>
        <taxon>Craniata</taxon>
        <taxon>Vertebrata</taxon>
        <taxon>Euteleostomi</taxon>
        <taxon>Lepidosauria</taxon>
        <taxon>Squamata</taxon>
        <taxon>Bifurcata</taxon>
        <taxon>Unidentata</taxon>
        <taxon>Episquamata</taxon>
        <taxon>Toxicofera</taxon>
        <taxon>Iguania</taxon>
        <taxon>Phrynosomatidae</taxon>
        <taxon>Phrynosomatinae</taxon>
        <taxon>Phrynosoma</taxon>
    </lineage>
</organism>
<proteinExistence type="predicted"/>
<dbReference type="EMBL" id="JAIPUX010005290">
    <property type="protein sequence ID" value="KAH0616381.1"/>
    <property type="molecule type" value="Genomic_DNA"/>
</dbReference>
<dbReference type="InterPro" id="IPR011989">
    <property type="entry name" value="ARM-like"/>
</dbReference>
<dbReference type="SUPFAM" id="SSF48371">
    <property type="entry name" value="ARM repeat"/>
    <property type="match status" value="1"/>
</dbReference>
<dbReference type="Proteomes" id="UP000826234">
    <property type="component" value="Unassembled WGS sequence"/>
</dbReference>
<sequence>MHVLVSFLRNCLNHQDEKIVAYCCMVLSTCLNPQRIKELQEEHNLNTVLAILKAYRRHSESEWVFLIVTNHLLKCPELVKAMYAKLSNQERTLLLELILSEIDGNNLDISEEMAKFLSNCFREKCQAVLNLASTVNSDNEEALVIVRLLDVLCEVTSNTGQLQCLQACPDLLEAVVSKYKIHTLKNAMTI</sequence>
<keyword evidence="2" id="KW-1185">Reference proteome</keyword>
<evidence type="ECO:0000313" key="2">
    <source>
        <dbReference type="Proteomes" id="UP000826234"/>
    </source>
</evidence>
<gene>
    <name evidence="1" type="ORF">JD844_027430</name>
</gene>
<dbReference type="InterPro" id="IPR016024">
    <property type="entry name" value="ARM-type_fold"/>
</dbReference>
<comment type="caution">
    <text evidence="1">The sequence shown here is derived from an EMBL/GenBank/DDBJ whole genome shotgun (WGS) entry which is preliminary data.</text>
</comment>
<dbReference type="PANTHER" id="PTHR13255">
    <property type="entry name" value="ATAXIN-10"/>
    <property type="match status" value="1"/>
</dbReference>
<reference evidence="1 2" key="1">
    <citation type="journal article" date="2022" name="Gigascience">
        <title>A chromosome-level genome assembly and annotation of the desert horned lizard, Phrynosoma platyrhinos, provides insight into chromosomal rearrangements among reptiles.</title>
        <authorList>
            <person name="Koochekian N."/>
            <person name="Ascanio A."/>
            <person name="Farleigh K."/>
            <person name="Card D.C."/>
            <person name="Schield D.R."/>
            <person name="Castoe T.A."/>
            <person name="Jezkova T."/>
        </authorList>
    </citation>
    <scope>NUCLEOTIDE SEQUENCE [LARGE SCALE GENOMIC DNA]</scope>
    <source>
        <strain evidence="1">NK-2021</strain>
    </source>
</reference>
<dbReference type="PANTHER" id="PTHR13255:SF0">
    <property type="entry name" value="ATAXIN-10"/>
    <property type="match status" value="1"/>
</dbReference>
<dbReference type="InterPro" id="IPR051374">
    <property type="entry name" value="Ataxin-10/CTR86_families"/>
</dbReference>